<sequence length="1126" mass="131998">MLNAKTELDDSKLVINSHSLRMNVNIDYFIEKDILVNGEVKTKEEIEEENKKESKKSKNKSKTSKHNKSISRSSKTSKTSDKKKKKVDKYEDDSSYYFSYTIAGKIEGETDVVQYSNSTYSTFHDIDVNIDFLKNFYDKQVEIKIWKLIPNNENKSISDEYIYKQIRTKRLINSRKSSFLQNQFKSSMNRPTTNSFLSNSIKENKNEDNIVEMNDDISNQSSLVNYNFSLIPIKPVYDSLQQLNIQFSNIRSSFSIPNSKIRNINNNIKLSNNNEQLKNNKHLNRQYNINNFYGINDMFGNNNINFFTGDYINEFNNTVHIRPHPHHFLIPEKASRFFGSNTKPESHKRSSSKSQTRNGKKGNNNSNKNKSSKYKDSDDEYYSDSDYDSDLDTYKGKNSKMNKKKKEKKDKKYKKDKKDNKDNKEKTQNNKYKRSSKYLTGKNKINEKGTGKEKGKLKGKNKDKSSNKKNDDQYELIWKSTFDIYKLFFDDIEIEKTLEYPLGEIKHFGFKLTLSEPLLSSNQRKFLNPIAIEIVSAKSMPPKPCTTNINYAMVAPTYCKFSFFDSEKEYKCYEEHRQENNKIIFNSVHLLLSGHIKEEELFDILLYKKLNIEIHDRDYEVPKEKKYISNKFDYIDSYRTTYIPNVIYGVASYSLAPLVTGVKELTLISPVETNFHHKDKGSDFVNTVNYIEYGTSLKIKVSLAYPIIKNIITNINEITNFDFSRIIIIADKSENQNIIKLIRIINEFNIKEFFKFELKQSKKNELNENKPGKKDGDNSKSKNKSDNDKTKSYTNKKISKINKDIEDDKIQSINSIYDSFNNNKTSNNSIDFIENFDIEAFRIDKNLLDDPELGIITGFHIYDQEQHIIFLEGPIKILQNIRDILNSNDFIKFKTFHSPKLTFYKRIWSSSYIAPIYINLNNSIKSLLNLNNTFLKCHTPKISLETIKLLNMIIECNSMEEVNSKLLFPSYEQLSSLIGYLGNNVTAYEILLQLNTLKEQCIPSFYTPNIVEESVVLPQKKEKINNYKRVDNMNYLYMELIKKKLNREPNYVRQNIDKFHGLPSHQRERVYGNEGIPYNYSIQYLNSSELKKKMLQEEYSKYIKILIHSYNKKYNSQNFEIYNSNS</sequence>
<dbReference type="STRING" id="1754192.A0A1Y1XEL8"/>
<reference evidence="2 3" key="2">
    <citation type="submission" date="2016-08" db="EMBL/GenBank/DDBJ databases">
        <title>Pervasive Adenine N6-methylation of Active Genes in Fungi.</title>
        <authorList>
            <consortium name="DOE Joint Genome Institute"/>
            <person name="Mondo S.J."/>
            <person name="Dannebaum R.O."/>
            <person name="Kuo R.C."/>
            <person name="Labutti K."/>
            <person name="Haridas S."/>
            <person name="Kuo A."/>
            <person name="Salamov A."/>
            <person name="Ahrendt S.R."/>
            <person name="Lipzen A."/>
            <person name="Sullivan W."/>
            <person name="Andreopoulos W.B."/>
            <person name="Clum A."/>
            <person name="Lindquist E."/>
            <person name="Daum C."/>
            <person name="Ramamoorthy G.K."/>
            <person name="Gryganskyi A."/>
            <person name="Culley D."/>
            <person name="Magnuson J.K."/>
            <person name="James T.Y."/>
            <person name="O'Malley M.A."/>
            <person name="Stajich J.E."/>
            <person name="Spatafora J.W."/>
            <person name="Visel A."/>
            <person name="Grigoriev I.V."/>
        </authorList>
    </citation>
    <scope>NUCLEOTIDE SEQUENCE [LARGE SCALE GENOMIC DNA]</scope>
    <source>
        <strain evidence="2 3">S4</strain>
    </source>
</reference>
<dbReference type="EMBL" id="MCFG01000056">
    <property type="protein sequence ID" value="ORX84221.1"/>
    <property type="molecule type" value="Genomic_DNA"/>
</dbReference>
<feature type="compositionally biased region" description="Basic residues" evidence="1">
    <location>
        <begin position="397"/>
        <end position="415"/>
    </location>
</feature>
<dbReference type="AlphaFoldDB" id="A0A1Y1XEL8"/>
<evidence type="ECO:0000313" key="2">
    <source>
        <dbReference type="EMBL" id="ORX84221.1"/>
    </source>
</evidence>
<feature type="compositionally biased region" description="Basic and acidic residues" evidence="1">
    <location>
        <begin position="765"/>
        <end position="791"/>
    </location>
</feature>
<feature type="compositionally biased region" description="Basic residues" evidence="1">
    <location>
        <begin position="53"/>
        <end position="69"/>
    </location>
</feature>
<dbReference type="OrthoDB" id="2147673at2759"/>
<proteinExistence type="predicted"/>
<feature type="compositionally biased region" description="Acidic residues" evidence="1">
    <location>
        <begin position="377"/>
        <end position="391"/>
    </location>
</feature>
<evidence type="ECO:0000256" key="1">
    <source>
        <dbReference type="SAM" id="MobiDB-lite"/>
    </source>
</evidence>
<dbReference type="PANTHER" id="PTHR33667:SF7">
    <property type="entry name" value="RIKEN CDNA 1810020O05 GENE"/>
    <property type="match status" value="1"/>
</dbReference>
<keyword evidence="3" id="KW-1185">Reference proteome</keyword>
<accession>A0A1Y1XEL8</accession>
<feature type="region of interest" description="Disordered" evidence="1">
    <location>
        <begin position="336"/>
        <end position="469"/>
    </location>
</feature>
<evidence type="ECO:0000313" key="3">
    <source>
        <dbReference type="Proteomes" id="UP000193944"/>
    </source>
</evidence>
<comment type="caution">
    <text evidence="2">The sequence shown here is derived from an EMBL/GenBank/DDBJ whole genome shotgun (WGS) entry which is preliminary data.</text>
</comment>
<reference evidence="2 3" key="1">
    <citation type="submission" date="2016-08" db="EMBL/GenBank/DDBJ databases">
        <title>A Parts List for Fungal Cellulosomes Revealed by Comparative Genomics.</title>
        <authorList>
            <consortium name="DOE Joint Genome Institute"/>
            <person name="Haitjema C.H."/>
            <person name="Gilmore S.P."/>
            <person name="Henske J.K."/>
            <person name="Solomon K.V."/>
            <person name="De Groot R."/>
            <person name="Kuo A."/>
            <person name="Mondo S.J."/>
            <person name="Salamov A.A."/>
            <person name="Labutti K."/>
            <person name="Zhao Z."/>
            <person name="Chiniquy J."/>
            <person name="Barry K."/>
            <person name="Brewer H.M."/>
            <person name="Purvine S.O."/>
            <person name="Wright A.T."/>
            <person name="Boxma B."/>
            <person name="Van Alen T."/>
            <person name="Hackstein J.H."/>
            <person name="Baker S.E."/>
            <person name="Grigoriev I.V."/>
            <person name="O'Malley M.A."/>
        </authorList>
    </citation>
    <scope>NUCLEOTIDE SEQUENCE [LARGE SCALE GENOMIC DNA]</scope>
    <source>
        <strain evidence="2 3">S4</strain>
    </source>
</reference>
<name>A0A1Y1XEL8_9FUNG</name>
<feature type="region of interest" description="Disordered" evidence="1">
    <location>
        <begin position="765"/>
        <end position="793"/>
    </location>
</feature>
<organism evidence="2 3">
    <name type="scientific">Anaeromyces robustus</name>
    <dbReference type="NCBI Taxonomy" id="1754192"/>
    <lineage>
        <taxon>Eukaryota</taxon>
        <taxon>Fungi</taxon>
        <taxon>Fungi incertae sedis</taxon>
        <taxon>Chytridiomycota</taxon>
        <taxon>Chytridiomycota incertae sedis</taxon>
        <taxon>Neocallimastigomycetes</taxon>
        <taxon>Neocallimastigales</taxon>
        <taxon>Neocallimastigaceae</taxon>
        <taxon>Anaeromyces</taxon>
    </lineage>
</organism>
<protein>
    <submittedName>
        <fullName evidence="2">Uncharacterized protein</fullName>
    </submittedName>
</protein>
<feature type="compositionally biased region" description="Basic and acidic residues" evidence="1">
    <location>
        <begin position="416"/>
        <end position="428"/>
    </location>
</feature>
<feature type="region of interest" description="Disordered" evidence="1">
    <location>
        <begin position="42"/>
        <end position="85"/>
    </location>
</feature>
<gene>
    <name evidence="2" type="ORF">BCR32DRAFT_266437</name>
</gene>
<feature type="compositionally biased region" description="Basic and acidic residues" evidence="1">
    <location>
        <begin position="444"/>
        <end position="469"/>
    </location>
</feature>
<dbReference type="PANTHER" id="PTHR33667">
    <property type="entry name" value="SI:DKEY-57N24.6"/>
    <property type="match status" value="1"/>
</dbReference>
<dbReference type="Proteomes" id="UP000193944">
    <property type="component" value="Unassembled WGS sequence"/>
</dbReference>
<feature type="compositionally biased region" description="Basic and acidic residues" evidence="1">
    <location>
        <begin position="42"/>
        <end position="52"/>
    </location>
</feature>